<dbReference type="InterPro" id="IPR004556">
    <property type="entry name" value="HemK-like"/>
</dbReference>
<organism evidence="8 9">
    <name type="scientific">Streptococcus ferus</name>
    <dbReference type="NCBI Taxonomy" id="1345"/>
    <lineage>
        <taxon>Bacteria</taxon>
        <taxon>Bacillati</taxon>
        <taxon>Bacillota</taxon>
        <taxon>Bacilli</taxon>
        <taxon>Lactobacillales</taxon>
        <taxon>Streptococcaceae</taxon>
        <taxon>Streptococcus</taxon>
    </lineage>
</organism>
<dbReference type="FunFam" id="3.40.50.150:FF:000053">
    <property type="entry name" value="Release factor glutamine methyltransferase"/>
    <property type="match status" value="1"/>
</dbReference>
<comment type="catalytic activity">
    <reaction evidence="4 5">
        <text>L-glutaminyl-[peptide chain release factor] + S-adenosyl-L-methionine = N(5)-methyl-L-glutaminyl-[peptide chain release factor] + S-adenosyl-L-homocysteine + H(+)</text>
        <dbReference type="Rhea" id="RHEA:42896"/>
        <dbReference type="Rhea" id="RHEA-COMP:10271"/>
        <dbReference type="Rhea" id="RHEA-COMP:10272"/>
        <dbReference type="ChEBI" id="CHEBI:15378"/>
        <dbReference type="ChEBI" id="CHEBI:30011"/>
        <dbReference type="ChEBI" id="CHEBI:57856"/>
        <dbReference type="ChEBI" id="CHEBI:59789"/>
        <dbReference type="ChEBI" id="CHEBI:61891"/>
        <dbReference type="EC" id="2.1.1.297"/>
    </reaction>
</comment>
<dbReference type="InterPro" id="IPR007848">
    <property type="entry name" value="Small_mtfrase_dom"/>
</dbReference>
<dbReference type="EC" id="2.1.1.297" evidence="5"/>
<reference evidence="8 9" key="1">
    <citation type="submission" date="2018-06" db="EMBL/GenBank/DDBJ databases">
        <authorList>
            <consortium name="Pathogen Informatics"/>
            <person name="Doyle S."/>
        </authorList>
    </citation>
    <scope>NUCLEOTIDE SEQUENCE [LARGE SCALE GENOMIC DNA]</scope>
    <source>
        <strain evidence="8 9">NCTC12278</strain>
    </source>
</reference>
<evidence type="ECO:0000259" key="6">
    <source>
        <dbReference type="Pfam" id="PF05175"/>
    </source>
</evidence>
<name>A0A2X3XYY9_9STRE</name>
<proteinExistence type="inferred from homology"/>
<evidence type="ECO:0000313" key="8">
    <source>
        <dbReference type="EMBL" id="SQF40391.1"/>
    </source>
</evidence>
<dbReference type="InterPro" id="IPR029063">
    <property type="entry name" value="SAM-dependent_MTases_sf"/>
</dbReference>
<evidence type="ECO:0000313" key="9">
    <source>
        <dbReference type="Proteomes" id="UP000249495"/>
    </source>
</evidence>
<feature type="binding site" evidence="5">
    <location>
        <begin position="181"/>
        <end position="184"/>
    </location>
    <ligand>
        <name>substrate</name>
    </ligand>
</feature>
<dbReference type="Proteomes" id="UP000249495">
    <property type="component" value="Chromosome 1"/>
</dbReference>
<keyword evidence="9" id="KW-1185">Reference proteome</keyword>
<dbReference type="Pfam" id="PF05175">
    <property type="entry name" value="MTS"/>
    <property type="match status" value="1"/>
</dbReference>
<gene>
    <name evidence="8" type="primary">hemK</name>
    <name evidence="5" type="synonym">prmC</name>
    <name evidence="8" type="ORF">NCTC12278_00959</name>
</gene>
<evidence type="ECO:0000256" key="5">
    <source>
        <dbReference type="HAMAP-Rule" id="MF_02126"/>
    </source>
</evidence>
<dbReference type="CDD" id="cd02440">
    <property type="entry name" value="AdoMet_MTases"/>
    <property type="match status" value="1"/>
</dbReference>
<feature type="binding site" evidence="5">
    <location>
        <position position="140"/>
    </location>
    <ligand>
        <name>S-adenosyl-L-methionine</name>
        <dbReference type="ChEBI" id="CHEBI:59789"/>
    </ligand>
</feature>
<protein>
    <recommendedName>
        <fullName evidence="5">Release factor glutamine methyltransferase</fullName>
        <shortName evidence="5">RF MTase</shortName>
        <ecNumber evidence="5">2.1.1.297</ecNumber>
    </recommendedName>
    <alternativeName>
        <fullName evidence="5">N5-glutamine methyltransferase PrmC</fullName>
    </alternativeName>
    <alternativeName>
        <fullName evidence="5">Protein-(glutamine-N5) MTase PrmC</fullName>
    </alternativeName>
    <alternativeName>
        <fullName evidence="5">Protein-glutamine N-methyltransferase PrmC</fullName>
    </alternativeName>
</protein>
<dbReference type="KEGG" id="sfer:NCTC12278_00959"/>
<evidence type="ECO:0000256" key="4">
    <source>
        <dbReference type="ARBA" id="ARBA00048391"/>
    </source>
</evidence>
<dbReference type="InterPro" id="IPR002052">
    <property type="entry name" value="DNA_methylase_N6_adenine_CS"/>
</dbReference>
<dbReference type="Gene3D" id="3.40.50.150">
    <property type="entry name" value="Vaccinia Virus protein VP39"/>
    <property type="match status" value="1"/>
</dbReference>
<keyword evidence="2 5" id="KW-0808">Transferase</keyword>
<evidence type="ECO:0000256" key="1">
    <source>
        <dbReference type="ARBA" id="ARBA00022603"/>
    </source>
</evidence>
<dbReference type="HAMAP" id="MF_02126">
    <property type="entry name" value="RF_methyltr_PrmC"/>
    <property type="match status" value="1"/>
</dbReference>
<feature type="domain" description="Methyltransferase small" evidence="6">
    <location>
        <begin position="109"/>
        <end position="199"/>
    </location>
</feature>
<evidence type="ECO:0000256" key="3">
    <source>
        <dbReference type="ARBA" id="ARBA00022691"/>
    </source>
</evidence>
<keyword evidence="3 5" id="KW-0949">S-adenosyl-L-methionine</keyword>
<evidence type="ECO:0000259" key="7">
    <source>
        <dbReference type="Pfam" id="PF17827"/>
    </source>
</evidence>
<feature type="domain" description="Release factor glutamine methyltransferase N-terminal" evidence="7">
    <location>
        <begin position="6"/>
        <end position="71"/>
    </location>
</feature>
<dbReference type="GO" id="GO:0102559">
    <property type="term" value="F:peptide chain release factor N(5)-glutamine methyltransferase activity"/>
    <property type="evidence" value="ECO:0007669"/>
    <property type="project" value="UniProtKB-EC"/>
</dbReference>
<dbReference type="EMBL" id="LS483343">
    <property type="protein sequence ID" value="SQF40391.1"/>
    <property type="molecule type" value="Genomic_DNA"/>
</dbReference>
<dbReference type="SUPFAM" id="SSF53335">
    <property type="entry name" value="S-adenosyl-L-methionine-dependent methyltransferases"/>
    <property type="match status" value="1"/>
</dbReference>
<feature type="binding site" evidence="5">
    <location>
        <position position="181"/>
    </location>
    <ligand>
        <name>S-adenosyl-L-methionine</name>
        <dbReference type="ChEBI" id="CHEBI:59789"/>
    </ligand>
</feature>
<dbReference type="Pfam" id="PF17827">
    <property type="entry name" value="PrmC_N"/>
    <property type="match status" value="1"/>
</dbReference>
<keyword evidence="1 5" id="KW-0489">Methyltransferase</keyword>
<dbReference type="PANTHER" id="PTHR18895:SF74">
    <property type="entry name" value="MTRF1L RELEASE FACTOR GLUTAMINE METHYLTRANSFERASE"/>
    <property type="match status" value="1"/>
</dbReference>
<comment type="caution">
    <text evidence="5">Lacks conserved residue(s) required for the propagation of feature annotation.</text>
</comment>
<accession>A0A2X3XYY9</accession>
<dbReference type="PROSITE" id="PS00092">
    <property type="entry name" value="N6_MTASE"/>
    <property type="match status" value="1"/>
</dbReference>
<dbReference type="InterPro" id="IPR040758">
    <property type="entry name" value="PrmC_N"/>
</dbReference>
<dbReference type="AlphaFoldDB" id="A0A2X3XYY9"/>
<dbReference type="GO" id="GO:0032259">
    <property type="term" value="P:methylation"/>
    <property type="evidence" value="ECO:0007669"/>
    <property type="project" value="UniProtKB-KW"/>
</dbReference>
<dbReference type="GO" id="GO:0003676">
    <property type="term" value="F:nucleic acid binding"/>
    <property type="evidence" value="ECO:0007669"/>
    <property type="project" value="InterPro"/>
</dbReference>
<dbReference type="Gene3D" id="1.10.8.10">
    <property type="entry name" value="DNA helicase RuvA subunit, C-terminal domain"/>
    <property type="match status" value="1"/>
</dbReference>
<evidence type="ECO:0000256" key="2">
    <source>
        <dbReference type="ARBA" id="ARBA00022679"/>
    </source>
</evidence>
<dbReference type="InterPro" id="IPR050320">
    <property type="entry name" value="N5-glutamine_MTase"/>
</dbReference>
<dbReference type="NCBIfam" id="TIGR03534">
    <property type="entry name" value="RF_mod_PrmC"/>
    <property type="match status" value="1"/>
</dbReference>
<dbReference type="STRING" id="1123303.GCA_000372425_00487"/>
<dbReference type="NCBIfam" id="TIGR00536">
    <property type="entry name" value="hemK_fam"/>
    <property type="match status" value="1"/>
</dbReference>
<dbReference type="RefSeq" id="WP_018029815.1">
    <property type="nucleotide sequence ID" value="NZ_LS483343.1"/>
</dbReference>
<dbReference type="OrthoDB" id="9800643at2"/>
<feature type="binding site" evidence="5">
    <location>
        <begin position="117"/>
        <end position="121"/>
    </location>
    <ligand>
        <name>S-adenosyl-L-methionine</name>
        <dbReference type="ChEBI" id="CHEBI:59789"/>
    </ligand>
</feature>
<sequence>MNYGQIIHQLEQELSPFGEDKESLLYAFKELKGWNQTDLVLNLSKEVEAADNRLLIEIAEQLKTHTPAQYIAKTAYFRELVLKVDDRVLIPRPETEELVQLIIEENTDEKLDVLDIGTGSGAIALALAKVKKNWRLTASDISRDALELARENAEKNQVQLNLIQSDLFRNISGKFDIIVSNPPYISYKDKDEVDQNVFRHEPHLALFADEDGFAIYRHIAQSANSYLTEGGKLYLEIGYKQGEVLKQLFEQAFPNRRVRVLKDSFDKERMVVVDYG</sequence>
<comment type="similarity">
    <text evidence="5">Belongs to the protein N5-glutamine methyltransferase family. PrmC subfamily.</text>
</comment>
<dbReference type="InterPro" id="IPR019874">
    <property type="entry name" value="RF_methyltr_PrmC"/>
</dbReference>
<comment type="function">
    <text evidence="5">Methylates the class 1 translation termination release factors RF1/PrfA and RF2/PrfB on the glutamine residue of the universally conserved GGQ motif.</text>
</comment>
<dbReference type="PANTHER" id="PTHR18895">
    <property type="entry name" value="HEMK METHYLTRANSFERASE"/>
    <property type="match status" value="1"/>
</dbReference>